<evidence type="ECO:0000313" key="8">
    <source>
        <dbReference type="Proteomes" id="UP000483362"/>
    </source>
</evidence>
<dbReference type="GO" id="GO:0017004">
    <property type="term" value="P:cytochrome complex assembly"/>
    <property type="evidence" value="ECO:0007669"/>
    <property type="project" value="UniProtKB-KW"/>
</dbReference>
<evidence type="ECO:0000256" key="4">
    <source>
        <dbReference type="ARBA" id="ARBA00023284"/>
    </source>
</evidence>
<feature type="signal peptide" evidence="5">
    <location>
        <begin position="1"/>
        <end position="19"/>
    </location>
</feature>
<dbReference type="Gene3D" id="3.40.30.10">
    <property type="entry name" value="Glutaredoxin"/>
    <property type="match status" value="1"/>
</dbReference>
<keyword evidence="5" id="KW-0732">Signal</keyword>
<comment type="caution">
    <text evidence="7">The sequence shown here is derived from an EMBL/GenBank/DDBJ whole genome shotgun (WGS) entry which is preliminary data.</text>
</comment>
<dbReference type="PANTHER" id="PTHR42852:SF6">
    <property type="entry name" value="THIOL:DISULFIDE INTERCHANGE PROTEIN DSBE"/>
    <property type="match status" value="1"/>
</dbReference>
<dbReference type="RefSeq" id="WP_154328700.1">
    <property type="nucleotide sequence ID" value="NZ_CP045696.1"/>
</dbReference>
<dbReference type="EMBL" id="VULT01000009">
    <property type="protein sequence ID" value="MSS17458.1"/>
    <property type="molecule type" value="Genomic_DNA"/>
</dbReference>
<organism evidence="7 8">
    <name type="scientific">Sodaliphilus pleomorphus</name>
    <dbReference type="NCBI Taxonomy" id="2606626"/>
    <lineage>
        <taxon>Bacteria</taxon>
        <taxon>Pseudomonadati</taxon>
        <taxon>Bacteroidota</taxon>
        <taxon>Bacteroidia</taxon>
        <taxon>Bacteroidales</taxon>
        <taxon>Muribaculaceae</taxon>
        <taxon>Sodaliphilus</taxon>
    </lineage>
</organism>
<evidence type="ECO:0000256" key="2">
    <source>
        <dbReference type="ARBA" id="ARBA00022748"/>
    </source>
</evidence>
<keyword evidence="8" id="KW-1185">Reference proteome</keyword>
<dbReference type="InterPro" id="IPR013766">
    <property type="entry name" value="Thioredoxin_domain"/>
</dbReference>
<dbReference type="AlphaFoldDB" id="A0A6L5XDS6"/>
<feature type="domain" description="Thioredoxin" evidence="6">
    <location>
        <begin position="188"/>
        <end position="327"/>
    </location>
</feature>
<dbReference type="InterPro" id="IPR000866">
    <property type="entry name" value="AhpC/TSA"/>
</dbReference>
<protein>
    <submittedName>
        <fullName evidence="7">AhpC/TSA family protein</fullName>
    </submittedName>
</protein>
<dbReference type="PROSITE" id="PS00194">
    <property type="entry name" value="THIOREDOXIN_1"/>
    <property type="match status" value="1"/>
</dbReference>
<dbReference type="CDD" id="cd02966">
    <property type="entry name" value="TlpA_like_family"/>
    <property type="match status" value="1"/>
</dbReference>
<dbReference type="Pfam" id="PF00578">
    <property type="entry name" value="AhpC-TSA"/>
    <property type="match status" value="1"/>
</dbReference>
<accession>A0A6L5XDS6</accession>
<proteinExistence type="predicted"/>
<evidence type="ECO:0000259" key="6">
    <source>
        <dbReference type="PROSITE" id="PS51352"/>
    </source>
</evidence>
<dbReference type="InterPro" id="IPR017937">
    <property type="entry name" value="Thioredoxin_CS"/>
</dbReference>
<dbReference type="PANTHER" id="PTHR42852">
    <property type="entry name" value="THIOL:DISULFIDE INTERCHANGE PROTEIN DSBE"/>
    <property type="match status" value="1"/>
</dbReference>
<dbReference type="InterPro" id="IPR025380">
    <property type="entry name" value="DUF4369"/>
</dbReference>
<dbReference type="Pfam" id="PF14289">
    <property type="entry name" value="DUF4369"/>
    <property type="match status" value="1"/>
</dbReference>
<keyword evidence="3" id="KW-1015">Disulfide bond</keyword>
<keyword evidence="2" id="KW-0201">Cytochrome c-type biogenesis</keyword>
<sequence>MKKIATTLSVTLAALSAVAGNYTITVNFADASLNGQKAYITNYDTGIDVDSTVVKGKRAIFRGTVDNSYFARISAGGRKCGLIVEDGNIVVDWQNGIATGTALNVKLNKWDEATKNIETEEQYAAACHHLYEENRDNGIGPWAFYNYIMEKDFALEQLDSAMATVPASYKSMTRFKKAIDNAKAANATAEGKMFTDFTVKGEDGKEYKLSDYVGKGSYTLVDFWASWCGPCRREIPKIKQYYNQYNGKGMNFLGVAVWDKPADTHKAVAAMQIPWPVIIGTHKLTEPTDIYGINGIPHIIIFDPQGKVVSRGLQGEALKAKVEELMK</sequence>
<evidence type="ECO:0000313" key="7">
    <source>
        <dbReference type="EMBL" id="MSS17458.1"/>
    </source>
</evidence>
<comment type="subcellular location">
    <subcellularLocation>
        <location evidence="1">Cell envelope</location>
    </subcellularLocation>
</comment>
<evidence type="ECO:0000256" key="5">
    <source>
        <dbReference type="SAM" id="SignalP"/>
    </source>
</evidence>
<evidence type="ECO:0000256" key="1">
    <source>
        <dbReference type="ARBA" id="ARBA00004196"/>
    </source>
</evidence>
<dbReference type="GO" id="GO:0016209">
    <property type="term" value="F:antioxidant activity"/>
    <property type="evidence" value="ECO:0007669"/>
    <property type="project" value="InterPro"/>
</dbReference>
<gene>
    <name evidence="7" type="ORF">FYJ29_06775</name>
</gene>
<name>A0A6L5XDS6_9BACT</name>
<dbReference type="InterPro" id="IPR050553">
    <property type="entry name" value="Thioredoxin_ResA/DsbE_sf"/>
</dbReference>
<dbReference type="SUPFAM" id="SSF52833">
    <property type="entry name" value="Thioredoxin-like"/>
    <property type="match status" value="1"/>
</dbReference>
<feature type="chain" id="PRO_5026815706" evidence="5">
    <location>
        <begin position="20"/>
        <end position="327"/>
    </location>
</feature>
<evidence type="ECO:0000256" key="3">
    <source>
        <dbReference type="ARBA" id="ARBA00023157"/>
    </source>
</evidence>
<dbReference type="Proteomes" id="UP000483362">
    <property type="component" value="Unassembled WGS sequence"/>
</dbReference>
<dbReference type="InterPro" id="IPR036249">
    <property type="entry name" value="Thioredoxin-like_sf"/>
</dbReference>
<dbReference type="PROSITE" id="PS51352">
    <property type="entry name" value="THIOREDOXIN_2"/>
    <property type="match status" value="1"/>
</dbReference>
<reference evidence="7 8" key="1">
    <citation type="submission" date="2019-08" db="EMBL/GenBank/DDBJ databases">
        <title>In-depth cultivation of the pig gut microbiome towards novel bacterial diversity and tailored functional studies.</title>
        <authorList>
            <person name="Wylensek D."/>
            <person name="Hitch T.C.A."/>
            <person name="Clavel T."/>
        </authorList>
    </citation>
    <scope>NUCLEOTIDE SEQUENCE [LARGE SCALE GENOMIC DNA]</scope>
    <source>
        <strain evidence="7 8">Oil-RF-744-WCA-WT-10</strain>
    </source>
</reference>
<dbReference type="GO" id="GO:0016491">
    <property type="term" value="F:oxidoreductase activity"/>
    <property type="evidence" value="ECO:0007669"/>
    <property type="project" value="InterPro"/>
</dbReference>
<dbReference type="GO" id="GO:0030313">
    <property type="term" value="C:cell envelope"/>
    <property type="evidence" value="ECO:0007669"/>
    <property type="project" value="UniProtKB-SubCell"/>
</dbReference>
<keyword evidence="4" id="KW-0676">Redox-active center</keyword>